<evidence type="ECO:0000256" key="5">
    <source>
        <dbReference type="SAM" id="Phobius"/>
    </source>
</evidence>
<feature type="transmembrane region" description="Helical" evidence="5">
    <location>
        <begin position="436"/>
        <end position="459"/>
    </location>
</feature>
<feature type="transmembrane region" description="Helical" evidence="5">
    <location>
        <begin position="496"/>
        <end position="519"/>
    </location>
</feature>
<dbReference type="CDD" id="cd17317">
    <property type="entry name" value="MFS_SLC22"/>
    <property type="match status" value="1"/>
</dbReference>
<evidence type="ECO:0000313" key="7">
    <source>
        <dbReference type="EMBL" id="CAB3359585.1"/>
    </source>
</evidence>
<feature type="transmembrane region" description="Helical" evidence="5">
    <location>
        <begin position="206"/>
        <end position="227"/>
    </location>
</feature>
<reference evidence="7 8" key="1">
    <citation type="submission" date="2020-04" db="EMBL/GenBank/DDBJ databases">
        <authorList>
            <person name="Alioto T."/>
            <person name="Alioto T."/>
            <person name="Gomez Garrido J."/>
        </authorList>
    </citation>
    <scope>NUCLEOTIDE SEQUENCE [LARGE SCALE GENOMIC DNA]</scope>
</reference>
<dbReference type="InterPro" id="IPR020846">
    <property type="entry name" value="MFS_dom"/>
</dbReference>
<proteinExistence type="predicted"/>
<evidence type="ECO:0000256" key="2">
    <source>
        <dbReference type="ARBA" id="ARBA00022692"/>
    </source>
</evidence>
<comment type="caution">
    <text evidence="7">The sequence shown here is derived from an EMBL/GenBank/DDBJ whole genome shotgun (WGS) entry which is preliminary data.</text>
</comment>
<keyword evidence="4 5" id="KW-0472">Membrane</keyword>
<dbReference type="InterPro" id="IPR005828">
    <property type="entry name" value="MFS_sugar_transport-like"/>
</dbReference>
<dbReference type="OrthoDB" id="3936150at2759"/>
<dbReference type="Proteomes" id="UP000494165">
    <property type="component" value="Unassembled WGS sequence"/>
</dbReference>
<sequence length="553" mass="61930">MDRKCGDEKSKKDEKMAFDELLVHLGEFGRYQKRIYLLLCLPAISCALHKLAWVFLAARAPHRCLMPFESAENATFNNIDGFPRNMTLPIDSLTGDWSQCERLDSNFTDEYLEGMVPATKHVPCDNYVFDHSKYLSSAVFEWSLVCDKAWIRSGADTIFMLGVLIGSILFGYLSDRYGRRPIFFFSLVLQVSSGILAGLAPEYFSFVFARMTIGATTSGVFLVAYVIGMEMVGPSKRFYAGVVVQYFFTLGYMMTALFAYLITDWRQLQIALSLPGLLFLLYWWFVPESARWLLTKGREEEARQVLKNAAKENQVDLPDEMLDKFLNEGDEKVKPVQTGSLLDLLRYPNLRRKTFIILFLWFVNSGSYYGLSWNTSNLGGNDYLNFFISGAVEVPAYTFLLFALNRYGRKLTLCGSMLAGGIALLLSAVVPNGESWLLITLAMFGKMAITASYGAVYIFSAEQFPTVIRNVAIGISSTAARVGGMLAPFVNQLADIWRPLPLILIGALAFTAGLMSLLLPETLNKKLPETIEDGEDFGKRAKTEATDGNNVEM</sequence>
<keyword evidence="2 5" id="KW-0812">Transmembrane</keyword>
<name>A0A8S1BTE7_9INSE</name>
<organism evidence="7 8">
    <name type="scientific">Cloeon dipterum</name>
    <dbReference type="NCBI Taxonomy" id="197152"/>
    <lineage>
        <taxon>Eukaryota</taxon>
        <taxon>Metazoa</taxon>
        <taxon>Ecdysozoa</taxon>
        <taxon>Arthropoda</taxon>
        <taxon>Hexapoda</taxon>
        <taxon>Insecta</taxon>
        <taxon>Pterygota</taxon>
        <taxon>Palaeoptera</taxon>
        <taxon>Ephemeroptera</taxon>
        <taxon>Pisciforma</taxon>
        <taxon>Baetidae</taxon>
        <taxon>Cloeon</taxon>
    </lineage>
</organism>
<dbReference type="GO" id="GO:0022857">
    <property type="term" value="F:transmembrane transporter activity"/>
    <property type="evidence" value="ECO:0007669"/>
    <property type="project" value="InterPro"/>
</dbReference>
<dbReference type="InterPro" id="IPR036259">
    <property type="entry name" value="MFS_trans_sf"/>
</dbReference>
<feature type="transmembrane region" description="Helical" evidence="5">
    <location>
        <begin position="149"/>
        <end position="170"/>
    </location>
</feature>
<accession>A0A8S1BTE7</accession>
<dbReference type="GO" id="GO:0016020">
    <property type="term" value="C:membrane"/>
    <property type="evidence" value="ECO:0007669"/>
    <property type="project" value="UniProtKB-SubCell"/>
</dbReference>
<feature type="transmembrane region" description="Helical" evidence="5">
    <location>
        <begin position="354"/>
        <end position="371"/>
    </location>
</feature>
<feature type="transmembrane region" description="Helical" evidence="5">
    <location>
        <begin position="182"/>
        <end position="200"/>
    </location>
</feature>
<feature type="transmembrane region" description="Helical" evidence="5">
    <location>
        <begin position="383"/>
        <end position="404"/>
    </location>
</feature>
<keyword evidence="8" id="KW-1185">Reference proteome</keyword>
<dbReference type="Gene3D" id="1.20.1250.20">
    <property type="entry name" value="MFS general substrate transporter like domains"/>
    <property type="match status" value="1"/>
</dbReference>
<feature type="transmembrane region" description="Helical" evidence="5">
    <location>
        <begin position="471"/>
        <end position="490"/>
    </location>
</feature>
<evidence type="ECO:0000313" key="8">
    <source>
        <dbReference type="Proteomes" id="UP000494165"/>
    </source>
</evidence>
<dbReference type="AlphaFoldDB" id="A0A8S1BTE7"/>
<comment type="subcellular location">
    <subcellularLocation>
        <location evidence="1">Membrane</location>
        <topology evidence="1">Multi-pass membrane protein</topology>
    </subcellularLocation>
</comment>
<feature type="transmembrane region" description="Helical" evidence="5">
    <location>
        <begin position="268"/>
        <end position="286"/>
    </location>
</feature>
<feature type="transmembrane region" description="Helical" evidence="5">
    <location>
        <begin position="411"/>
        <end position="430"/>
    </location>
</feature>
<dbReference type="Pfam" id="PF00083">
    <property type="entry name" value="Sugar_tr"/>
    <property type="match status" value="1"/>
</dbReference>
<feature type="domain" description="Major facilitator superfamily (MFS) profile" evidence="6">
    <location>
        <begin position="111"/>
        <end position="524"/>
    </location>
</feature>
<keyword evidence="3 5" id="KW-1133">Transmembrane helix</keyword>
<feature type="transmembrane region" description="Helical" evidence="5">
    <location>
        <begin position="239"/>
        <end position="262"/>
    </location>
</feature>
<dbReference type="SUPFAM" id="SSF103473">
    <property type="entry name" value="MFS general substrate transporter"/>
    <property type="match status" value="1"/>
</dbReference>
<dbReference type="PROSITE" id="PS50850">
    <property type="entry name" value="MFS"/>
    <property type="match status" value="1"/>
</dbReference>
<evidence type="ECO:0000259" key="6">
    <source>
        <dbReference type="PROSITE" id="PS50850"/>
    </source>
</evidence>
<evidence type="ECO:0000256" key="3">
    <source>
        <dbReference type="ARBA" id="ARBA00022989"/>
    </source>
</evidence>
<gene>
    <name evidence="7" type="ORF">CLODIP_2_CD05254</name>
</gene>
<feature type="transmembrane region" description="Helical" evidence="5">
    <location>
        <begin position="35"/>
        <end position="58"/>
    </location>
</feature>
<evidence type="ECO:0000256" key="1">
    <source>
        <dbReference type="ARBA" id="ARBA00004141"/>
    </source>
</evidence>
<evidence type="ECO:0000256" key="4">
    <source>
        <dbReference type="ARBA" id="ARBA00023136"/>
    </source>
</evidence>
<dbReference type="EMBL" id="CADEPI010000001">
    <property type="protein sequence ID" value="CAB3359585.1"/>
    <property type="molecule type" value="Genomic_DNA"/>
</dbReference>
<protein>
    <recommendedName>
        <fullName evidence="6">Major facilitator superfamily (MFS) profile domain-containing protein</fullName>
    </recommendedName>
</protein>
<dbReference type="PANTHER" id="PTHR24064">
    <property type="entry name" value="SOLUTE CARRIER FAMILY 22 MEMBER"/>
    <property type="match status" value="1"/>
</dbReference>